<sequence>MENGDDWYAMDKLYHVLFCFSIAVITSAFAGWARYPFIRRRRIWVGSIVSLAAGAAKEVADELGFFKSAGASSKDAVADVFGILIAALILRLGMDRDGDYTPAKGYIWLIGESSKPVWCDIVWNKWSIPKHQFNYWLICKGRLQTKQRLSKLLSLDTCCSFRGYNVEDVHHLFCICTFAMELLSIVPRWVGTDLNANSLQRKG</sequence>
<reference evidence="3 4" key="1">
    <citation type="submission" date="2018-04" db="EMBL/GenBank/DDBJ databases">
        <authorList>
            <person name="Vogel A."/>
        </authorList>
    </citation>
    <scope>NUCLEOTIDE SEQUENCE [LARGE SCALE GENOMIC DNA]</scope>
</reference>
<keyword evidence="1" id="KW-1133">Transmembrane helix</keyword>
<dbReference type="EMBL" id="OOIL02005712">
    <property type="protein sequence ID" value="VFQ95798.1"/>
    <property type="molecule type" value="Genomic_DNA"/>
</dbReference>
<dbReference type="AlphaFoldDB" id="A0A484N6D3"/>
<evidence type="ECO:0000313" key="4">
    <source>
        <dbReference type="Proteomes" id="UP000595140"/>
    </source>
</evidence>
<gene>
    <name evidence="3" type="ORF">CCAM_LOCUS37574</name>
</gene>
<keyword evidence="1" id="KW-0472">Membrane</keyword>
<dbReference type="Pfam" id="PF13966">
    <property type="entry name" value="zf-RVT"/>
    <property type="match status" value="1"/>
</dbReference>
<keyword evidence="1" id="KW-0812">Transmembrane</keyword>
<proteinExistence type="predicted"/>
<evidence type="ECO:0000313" key="3">
    <source>
        <dbReference type="EMBL" id="VFQ95798.1"/>
    </source>
</evidence>
<evidence type="ECO:0000256" key="1">
    <source>
        <dbReference type="SAM" id="Phobius"/>
    </source>
</evidence>
<dbReference type="PANTHER" id="PTHR35462">
    <property type="match status" value="1"/>
</dbReference>
<organism evidence="3 4">
    <name type="scientific">Cuscuta campestris</name>
    <dbReference type="NCBI Taxonomy" id="132261"/>
    <lineage>
        <taxon>Eukaryota</taxon>
        <taxon>Viridiplantae</taxon>
        <taxon>Streptophyta</taxon>
        <taxon>Embryophyta</taxon>
        <taxon>Tracheophyta</taxon>
        <taxon>Spermatophyta</taxon>
        <taxon>Magnoliopsida</taxon>
        <taxon>eudicotyledons</taxon>
        <taxon>Gunneridae</taxon>
        <taxon>Pentapetalae</taxon>
        <taxon>asterids</taxon>
        <taxon>lamiids</taxon>
        <taxon>Solanales</taxon>
        <taxon>Convolvulaceae</taxon>
        <taxon>Cuscuteae</taxon>
        <taxon>Cuscuta</taxon>
        <taxon>Cuscuta subgen. Grammica</taxon>
        <taxon>Cuscuta sect. Cleistogrammica</taxon>
    </lineage>
</organism>
<dbReference type="InterPro" id="IPR026960">
    <property type="entry name" value="RVT-Znf"/>
</dbReference>
<feature type="transmembrane region" description="Helical" evidence="1">
    <location>
        <begin position="13"/>
        <end position="33"/>
    </location>
</feature>
<protein>
    <recommendedName>
        <fullName evidence="2">Reverse transcriptase zinc-binding domain-containing protein</fullName>
    </recommendedName>
</protein>
<dbReference type="Proteomes" id="UP000595140">
    <property type="component" value="Unassembled WGS sequence"/>
</dbReference>
<evidence type="ECO:0000259" key="2">
    <source>
        <dbReference type="Pfam" id="PF13966"/>
    </source>
</evidence>
<dbReference type="PANTHER" id="PTHR35462:SF2">
    <property type="entry name" value="TRANSMEMBRANE PROTEIN"/>
    <property type="match status" value="1"/>
</dbReference>
<name>A0A484N6D3_9ASTE</name>
<feature type="domain" description="Reverse transcriptase zinc-binding" evidence="2">
    <location>
        <begin position="103"/>
        <end position="181"/>
    </location>
</feature>
<dbReference type="OrthoDB" id="772152at2759"/>
<keyword evidence="4" id="KW-1185">Reference proteome</keyword>
<accession>A0A484N6D3</accession>